<keyword evidence="2 4" id="KW-0689">Ribosomal protein</keyword>
<dbReference type="GO" id="GO:0006412">
    <property type="term" value="P:translation"/>
    <property type="evidence" value="ECO:0007669"/>
    <property type="project" value="UniProtKB-UniRule"/>
</dbReference>
<proteinExistence type="inferred from homology"/>
<gene>
    <name evidence="4" type="primary">rps6e</name>
    <name evidence="6" type="ORF">DM868_01870</name>
</gene>
<dbReference type="Proteomes" id="UP000308037">
    <property type="component" value="Unassembled WGS sequence"/>
</dbReference>
<sequence length="133" mass="14111">MADFQVIVGDDDGTTYSFEVDGQDANRFIGRSIGETVDGDAVGLPGYELEITGGSDKAGRPMHSEVSGDRTKQLLSTGGIGFKPTVEGERKRITVRGAEVSDETRQINAKIASQGDESIESILGENEDGGEDE</sequence>
<feature type="compositionally biased region" description="Basic and acidic residues" evidence="5">
    <location>
        <begin position="57"/>
        <end position="72"/>
    </location>
</feature>
<dbReference type="NCBIfam" id="NF003294">
    <property type="entry name" value="PRK04290.1-3"/>
    <property type="match status" value="1"/>
</dbReference>
<evidence type="ECO:0000313" key="6">
    <source>
        <dbReference type="EMBL" id="TKR27860.1"/>
    </source>
</evidence>
<feature type="region of interest" description="Disordered" evidence="5">
    <location>
        <begin position="52"/>
        <end position="133"/>
    </location>
</feature>
<evidence type="ECO:0000256" key="2">
    <source>
        <dbReference type="ARBA" id="ARBA00022980"/>
    </source>
</evidence>
<organism evidence="6 7">
    <name type="scientific">Natronomonas salsuginis</name>
    <dbReference type="NCBI Taxonomy" id="2217661"/>
    <lineage>
        <taxon>Archaea</taxon>
        <taxon>Methanobacteriati</taxon>
        <taxon>Methanobacteriota</taxon>
        <taxon>Stenosarchaea group</taxon>
        <taxon>Halobacteria</taxon>
        <taxon>Halobacteriales</taxon>
        <taxon>Natronomonadaceae</taxon>
        <taxon>Natronomonas</taxon>
    </lineage>
</organism>
<dbReference type="PROSITE" id="PS00578">
    <property type="entry name" value="RIBOSOMAL_S6E"/>
    <property type="match status" value="1"/>
</dbReference>
<reference evidence="6 7" key="1">
    <citation type="submission" date="2019-04" db="EMBL/GenBank/DDBJ databases">
        <title>Natronomonas sp. F20-122 a newhaloarchaeon isolated from a saline saltern of Isla Bacuta, Huelva, Spain.</title>
        <authorList>
            <person name="Duran-Viseras A."/>
            <person name="Sanchez-Porro C."/>
            <person name="Ventosa A."/>
        </authorList>
    </citation>
    <scope>NUCLEOTIDE SEQUENCE [LARGE SCALE GENOMIC DNA]</scope>
    <source>
        <strain evidence="6 7">F20-122</strain>
    </source>
</reference>
<comment type="similarity">
    <text evidence="1 4">Belongs to the eukaryotic ribosomal protein eS6 family.</text>
</comment>
<evidence type="ECO:0000256" key="4">
    <source>
        <dbReference type="HAMAP-Rule" id="MF_00512"/>
    </source>
</evidence>
<comment type="caution">
    <text evidence="6">The sequence shown here is derived from an EMBL/GenBank/DDBJ whole genome shotgun (WGS) entry which is preliminary data.</text>
</comment>
<dbReference type="AlphaFoldDB" id="A0A4U5JEJ0"/>
<accession>A0A4U5JEJ0</accession>
<dbReference type="GO" id="GO:0005840">
    <property type="term" value="C:ribosome"/>
    <property type="evidence" value="ECO:0007669"/>
    <property type="project" value="UniProtKB-KW"/>
</dbReference>
<evidence type="ECO:0000256" key="5">
    <source>
        <dbReference type="SAM" id="MobiDB-lite"/>
    </source>
</evidence>
<dbReference type="Pfam" id="PF01092">
    <property type="entry name" value="Ribosomal_S6e"/>
    <property type="match status" value="1"/>
</dbReference>
<dbReference type="RefSeq" id="WP_137275160.1">
    <property type="nucleotide sequence ID" value="NZ_QKNX01000001.1"/>
</dbReference>
<dbReference type="InterPro" id="IPR001377">
    <property type="entry name" value="Ribosomal_eS6"/>
</dbReference>
<dbReference type="InterPro" id="IPR018282">
    <property type="entry name" value="Ribosomal_eS6_CS"/>
</dbReference>
<keyword evidence="3 4" id="KW-0687">Ribonucleoprotein</keyword>
<evidence type="ECO:0000256" key="1">
    <source>
        <dbReference type="ARBA" id="ARBA00009312"/>
    </source>
</evidence>
<dbReference type="EMBL" id="QKNX01000001">
    <property type="protein sequence ID" value="TKR27860.1"/>
    <property type="molecule type" value="Genomic_DNA"/>
</dbReference>
<dbReference type="GO" id="GO:0003735">
    <property type="term" value="F:structural constituent of ribosome"/>
    <property type="evidence" value="ECO:0007669"/>
    <property type="project" value="InterPro"/>
</dbReference>
<protein>
    <recommendedName>
        <fullName evidence="4">Small ribosomal subunit protein eS6</fullName>
    </recommendedName>
</protein>
<evidence type="ECO:0000256" key="3">
    <source>
        <dbReference type="ARBA" id="ARBA00023274"/>
    </source>
</evidence>
<keyword evidence="7" id="KW-1185">Reference proteome</keyword>
<dbReference type="HAMAP" id="MF_00512">
    <property type="entry name" value="Ribosomal_eS6"/>
    <property type="match status" value="1"/>
</dbReference>
<evidence type="ECO:0000313" key="7">
    <source>
        <dbReference type="Proteomes" id="UP000308037"/>
    </source>
</evidence>
<dbReference type="SMART" id="SM01405">
    <property type="entry name" value="Ribosomal_S6e"/>
    <property type="match status" value="1"/>
</dbReference>
<dbReference type="OrthoDB" id="7793at2157"/>
<dbReference type="GO" id="GO:1990904">
    <property type="term" value="C:ribonucleoprotein complex"/>
    <property type="evidence" value="ECO:0007669"/>
    <property type="project" value="UniProtKB-KW"/>
</dbReference>
<dbReference type="InterPro" id="IPR020924">
    <property type="entry name" value="Ribosomal_eS6_arc"/>
</dbReference>
<dbReference type="PANTHER" id="PTHR11502">
    <property type="entry name" value="40S RIBOSOMAL PROTEIN S6"/>
    <property type="match status" value="1"/>
</dbReference>
<name>A0A4U5JEJ0_9EURY</name>